<gene>
    <name evidence="1" type="ORF">BWQ96_04234</name>
</gene>
<keyword evidence="2" id="KW-1185">Reference proteome</keyword>
<evidence type="ECO:0000313" key="1">
    <source>
        <dbReference type="EMBL" id="PXF45978.1"/>
    </source>
</evidence>
<organism evidence="1 2">
    <name type="scientific">Gracilariopsis chorda</name>
    <dbReference type="NCBI Taxonomy" id="448386"/>
    <lineage>
        <taxon>Eukaryota</taxon>
        <taxon>Rhodophyta</taxon>
        <taxon>Florideophyceae</taxon>
        <taxon>Rhodymeniophycidae</taxon>
        <taxon>Gracilariales</taxon>
        <taxon>Gracilariaceae</taxon>
        <taxon>Gracilariopsis</taxon>
    </lineage>
</organism>
<name>A0A2V3IV07_9FLOR</name>
<proteinExistence type="predicted"/>
<dbReference type="OrthoDB" id="1741262at2759"/>
<reference evidence="1 2" key="1">
    <citation type="journal article" date="2018" name="Mol. Biol. Evol.">
        <title>Analysis of the draft genome of the red seaweed Gracilariopsis chorda provides insights into genome size evolution in Rhodophyta.</title>
        <authorList>
            <person name="Lee J."/>
            <person name="Yang E.C."/>
            <person name="Graf L."/>
            <person name="Yang J.H."/>
            <person name="Qiu H."/>
            <person name="Zel Zion U."/>
            <person name="Chan C.X."/>
            <person name="Stephens T.G."/>
            <person name="Weber A.P.M."/>
            <person name="Boo G.H."/>
            <person name="Boo S.M."/>
            <person name="Kim K.M."/>
            <person name="Shin Y."/>
            <person name="Jung M."/>
            <person name="Lee S.J."/>
            <person name="Yim H.S."/>
            <person name="Lee J.H."/>
            <person name="Bhattacharya D."/>
            <person name="Yoon H.S."/>
        </authorList>
    </citation>
    <scope>NUCLEOTIDE SEQUENCE [LARGE SCALE GENOMIC DNA]</scope>
    <source>
        <strain evidence="1 2">SKKU-2015</strain>
        <tissue evidence="1">Whole body</tissue>
    </source>
</reference>
<accession>A0A2V3IV07</accession>
<comment type="caution">
    <text evidence="1">The sequence shown here is derived from an EMBL/GenBank/DDBJ whole genome shotgun (WGS) entry which is preliminary data.</text>
</comment>
<dbReference type="AlphaFoldDB" id="A0A2V3IV07"/>
<protein>
    <submittedName>
        <fullName evidence="1">Uncharacterized protein</fullName>
    </submittedName>
</protein>
<sequence>MADLLMQDIGDISWVKEVLSIVSTVTADLRNQPKLYSRFKDLKTAFNLQCSAQSSLGTDCYGRVQLPKTAILPCRMVSTKFASSESMAASFLRSKEVQLRLVDCPEFNARLYGSRNREKRDLFKQNVRNDSLYQKTVGHLPHPASDQAVLETV</sequence>
<evidence type="ECO:0000313" key="2">
    <source>
        <dbReference type="Proteomes" id="UP000247409"/>
    </source>
</evidence>
<dbReference type="EMBL" id="NBIV01000047">
    <property type="protein sequence ID" value="PXF45978.1"/>
    <property type="molecule type" value="Genomic_DNA"/>
</dbReference>
<dbReference type="Proteomes" id="UP000247409">
    <property type="component" value="Unassembled WGS sequence"/>
</dbReference>